<feature type="compositionally biased region" description="Low complexity" evidence="1">
    <location>
        <begin position="60"/>
        <end position="73"/>
    </location>
</feature>
<evidence type="ECO:0000313" key="3">
    <source>
        <dbReference type="Proteomes" id="UP000275579"/>
    </source>
</evidence>
<name>A0A3Q9KGI9_9ACTN</name>
<accession>A0A3Q9KGI9</accession>
<dbReference type="Proteomes" id="UP000275579">
    <property type="component" value="Chromosome"/>
</dbReference>
<feature type="region of interest" description="Disordered" evidence="1">
    <location>
        <begin position="120"/>
        <end position="142"/>
    </location>
</feature>
<organism evidence="2 3">
    <name type="scientific">Streptomyces lydicus</name>
    <dbReference type="NCBI Taxonomy" id="47763"/>
    <lineage>
        <taxon>Bacteria</taxon>
        <taxon>Bacillati</taxon>
        <taxon>Actinomycetota</taxon>
        <taxon>Actinomycetes</taxon>
        <taxon>Kitasatosporales</taxon>
        <taxon>Streptomycetaceae</taxon>
        <taxon>Streptomyces</taxon>
    </lineage>
</organism>
<sequence length="142" mass="14671">MALASGAADKAGQQAWARLSALVRRSFQRGQGQSPEAPAVSSGEAELERLEEAPNDPARRQAAQALSAALAARAAEDPDFDAALQQWHEQVRPVRTGDGDVNVTISGGEFHGPQSVVRDVYGVPTVTPPPPSPGAGTPPGGE</sequence>
<reference evidence="2 3" key="1">
    <citation type="submission" date="2018-04" db="EMBL/GenBank/DDBJ databases">
        <title>Complete genome sequences of Streptomyces lydicus strain WYEC and characterization of antagonistic properties of biological control agents.</title>
        <authorList>
            <person name="Mariita R.M."/>
            <person name="Sello J.K."/>
        </authorList>
    </citation>
    <scope>NUCLEOTIDE SEQUENCE [LARGE SCALE GENOMIC DNA]</scope>
    <source>
        <strain evidence="2 3">WYEC 108</strain>
    </source>
</reference>
<evidence type="ECO:0000313" key="2">
    <source>
        <dbReference type="EMBL" id="AZS76945.1"/>
    </source>
</evidence>
<gene>
    <name evidence="2" type="ORF">DDE74_39765</name>
</gene>
<dbReference type="EMBL" id="CP029042">
    <property type="protein sequence ID" value="AZS76945.1"/>
    <property type="molecule type" value="Genomic_DNA"/>
</dbReference>
<feature type="region of interest" description="Disordered" evidence="1">
    <location>
        <begin position="27"/>
        <end position="75"/>
    </location>
</feature>
<dbReference type="AlphaFoldDB" id="A0A3Q9KGI9"/>
<protein>
    <submittedName>
        <fullName evidence="2">Uncharacterized protein</fullName>
    </submittedName>
</protein>
<evidence type="ECO:0000256" key="1">
    <source>
        <dbReference type="SAM" id="MobiDB-lite"/>
    </source>
</evidence>
<proteinExistence type="predicted"/>